<sequence length="230" mass="25055">MSNTTVVSIVRSSKRYDAVLFDLLTAVIDSWTLWNDVAGDPGAGLRWREQYLRLTYGAGPYVPYESLVAKAAAEQGLPLTLAQQLSRRWGELRPWPEAPTVLNAVAASARIGVVTNCSDTLGRRAADLVQIPFEVVVTAETAGAYKPRPEPYRRALDALSLPPEKVLFVAGSRHDIPGAGGVGMDVWWHNRVGMPIDPENPPLAEHPSLDTLPDFLEGGDHQRPAQPDAD</sequence>
<dbReference type="InterPro" id="IPR036412">
    <property type="entry name" value="HAD-like_sf"/>
</dbReference>
<name>A0ABU2JHE5_9ACTN</name>
<accession>A0ABU2JHE5</accession>
<dbReference type="PANTHER" id="PTHR43316">
    <property type="entry name" value="HYDROLASE, HALOACID DELAHOGENASE-RELATED"/>
    <property type="match status" value="1"/>
</dbReference>
<proteinExistence type="predicted"/>
<dbReference type="InterPro" id="IPR006439">
    <property type="entry name" value="HAD-SF_hydro_IA"/>
</dbReference>
<dbReference type="InterPro" id="IPR023198">
    <property type="entry name" value="PGP-like_dom2"/>
</dbReference>
<dbReference type="Gene3D" id="1.10.150.240">
    <property type="entry name" value="Putative phosphatase, domain 2"/>
    <property type="match status" value="1"/>
</dbReference>
<evidence type="ECO:0000256" key="1">
    <source>
        <dbReference type="ARBA" id="ARBA00022801"/>
    </source>
</evidence>
<dbReference type="RefSeq" id="WP_311425543.1">
    <property type="nucleotide sequence ID" value="NZ_JAVREH010000101.1"/>
</dbReference>
<dbReference type="Gene3D" id="3.40.50.1000">
    <property type="entry name" value="HAD superfamily/HAD-like"/>
    <property type="match status" value="1"/>
</dbReference>
<dbReference type="SUPFAM" id="SSF56784">
    <property type="entry name" value="HAD-like"/>
    <property type="match status" value="1"/>
</dbReference>
<evidence type="ECO:0000313" key="3">
    <source>
        <dbReference type="EMBL" id="MDT0264406.1"/>
    </source>
</evidence>
<gene>
    <name evidence="3" type="ORF">RM423_23895</name>
</gene>
<dbReference type="InterPro" id="IPR051540">
    <property type="entry name" value="S-2-haloacid_dehalogenase"/>
</dbReference>
<reference evidence="4" key="1">
    <citation type="submission" date="2023-07" db="EMBL/GenBank/DDBJ databases">
        <title>30 novel species of actinomycetes from the DSMZ collection.</title>
        <authorList>
            <person name="Nouioui I."/>
        </authorList>
    </citation>
    <scope>NUCLEOTIDE SEQUENCE [LARGE SCALE GENOMIC DNA]</scope>
    <source>
        <strain evidence="4">DSM 44399</strain>
    </source>
</reference>
<dbReference type="NCBIfam" id="TIGR01493">
    <property type="entry name" value="HAD-SF-IA-v2"/>
    <property type="match status" value="1"/>
</dbReference>
<dbReference type="PRINTS" id="PR00413">
    <property type="entry name" value="HADHALOGNASE"/>
</dbReference>
<evidence type="ECO:0000313" key="4">
    <source>
        <dbReference type="Proteomes" id="UP001183176"/>
    </source>
</evidence>
<dbReference type="Pfam" id="PF00702">
    <property type="entry name" value="Hydrolase"/>
    <property type="match status" value="1"/>
</dbReference>
<dbReference type="InterPro" id="IPR023214">
    <property type="entry name" value="HAD_sf"/>
</dbReference>
<evidence type="ECO:0000256" key="2">
    <source>
        <dbReference type="SAM" id="MobiDB-lite"/>
    </source>
</evidence>
<dbReference type="EMBL" id="JAVREH010000101">
    <property type="protein sequence ID" value="MDT0264406.1"/>
    <property type="molecule type" value="Genomic_DNA"/>
</dbReference>
<dbReference type="PANTHER" id="PTHR43316:SF3">
    <property type="entry name" value="HALOACID DEHALOGENASE, TYPE II (AFU_ORTHOLOGUE AFUA_2G07750)-RELATED"/>
    <property type="match status" value="1"/>
</dbReference>
<protein>
    <submittedName>
        <fullName evidence="3">HAD-IA family hydrolase</fullName>
    </submittedName>
</protein>
<keyword evidence="1 3" id="KW-0378">Hydrolase</keyword>
<comment type="caution">
    <text evidence="3">The sequence shown here is derived from an EMBL/GenBank/DDBJ whole genome shotgun (WGS) entry which is preliminary data.</text>
</comment>
<dbReference type="GO" id="GO:0016787">
    <property type="term" value="F:hydrolase activity"/>
    <property type="evidence" value="ECO:0007669"/>
    <property type="project" value="UniProtKB-KW"/>
</dbReference>
<organism evidence="3 4">
    <name type="scientific">Jatrophihabitans lederbergiae</name>
    <dbReference type="NCBI Taxonomy" id="3075547"/>
    <lineage>
        <taxon>Bacteria</taxon>
        <taxon>Bacillati</taxon>
        <taxon>Actinomycetota</taxon>
        <taxon>Actinomycetes</taxon>
        <taxon>Jatrophihabitantales</taxon>
        <taxon>Jatrophihabitantaceae</taxon>
        <taxon>Jatrophihabitans</taxon>
    </lineage>
</organism>
<dbReference type="Proteomes" id="UP001183176">
    <property type="component" value="Unassembled WGS sequence"/>
</dbReference>
<feature type="region of interest" description="Disordered" evidence="2">
    <location>
        <begin position="198"/>
        <end position="230"/>
    </location>
</feature>
<keyword evidence="4" id="KW-1185">Reference proteome</keyword>